<evidence type="ECO:0000256" key="2">
    <source>
        <dbReference type="SAM" id="MobiDB-lite"/>
    </source>
</evidence>
<evidence type="ECO:0000313" key="3">
    <source>
        <dbReference type="EMBL" id="CAH0401123.1"/>
    </source>
</evidence>
<evidence type="ECO:0000313" key="4">
    <source>
        <dbReference type="Proteomes" id="UP001153292"/>
    </source>
</evidence>
<feature type="region of interest" description="Disordered" evidence="2">
    <location>
        <begin position="1"/>
        <end position="27"/>
    </location>
</feature>
<dbReference type="EMBL" id="OU963912">
    <property type="protein sequence ID" value="CAH0401123.1"/>
    <property type="molecule type" value="Genomic_DNA"/>
</dbReference>
<keyword evidence="4" id="KW-1185">Reference proteome</keyword>
<sequence>MDDSQDPPQEDLPREYYLRQDDEHPSDMEVQHEQWQEQYWRAREKHRLAEEGRREEECRRYALRRQEELVQEYAAACRRREEKAKEQLEAAQRHAAEARRGAEWAQAGAVIAVAAAVSRAFFRR</sequence>
<dbReference type="Proteomes" id="UP001153292">
    <property type="component" value="Chromosome 19"/>
</dbReference>
<keyword evidence="1" id="KW-0175">Coiled coil</keyword>
<name>A0ABN8B1K7_CHISP</name>
<feature type="coiled-coil region" evidence="1">
    <location>
        <begin position="63"/>
        <end position="101"/>
    </location>
</feature>
<organism evidence="3 4">
    <name type="scientific">Chilo suppressalis</name>
    <name type="common">Asiatic rice borer moth</name>
    <dbReference type="NCBI Taxonomy" id="168631"/>
    <lineage>
        <taxon>Eukaryota</taxon>
        <taxon>Metazoa</taxon>
        <taxon>Ecdysozoa</taxon>
        <taxon>Arthropoda</taxon>
        <taxon>Hexapoda</taxon>
        <taxon>Insecta</taxon>
        <taxon>Pterygota</taxon>
        <taxon>Neoptera</taxon>
        <taxon>Endopterygota</taxon>
        <taxon>Lepidoptera</taxon>
        <taxon>Glossata</taxon>
        <taxon>Ditrysia</taxon>
        <taxon>Pyraloidea</taxon>
        <taxon>Crambidae</taxon>
        <taxon>Crambinae</taxon>
        <taxon>Chilo</taxon>
    </lineage>
</organism>
<accession>A0ABN8B1K7</accession>
<feature type="compositionally biased region" description="Basic and acidic residues" evidence="2">
    <location>
        <begin position="11"/>
        <end position="27"/>
    </location>
</feature>
<protein>
    <submittedName>
        <fullName evidence="3">Uncharacterized protein</fullName>
    </submittedName>
</protein>
<proteinExistence type="predicted"/>
<reference evidence="3" key="1">
    <citation type="submission" date="2021-12" db="EMBL/GenBank/DDBJ databases">
        <authorList>
            <person name="King R."/>
        </authorList>
    </citation>
    <scope>NUCLEOTIDE SEQUENCE</scope>
</reference>
<evidence type="ECO:0000256" key="1">
    <source>
        <dbReference type="SAM" id="Coils"/>
    </source>
</evidence>
<gene>
    <name evidence="3" type="ORF">CHILSU_LOCUS4339</name>
</gene>